<evidence type="ECO:0000256" key="3">
    <source>
        <dbReference type="ARBA" id="ARBA00022842"/>
    </source>
</evidence>
<dbReference type="InterPro" id="IPR015797">
    <property type="entry name" value="NUDIX_hydrolase-like_dom_sf"/>
</dbReference>
<feature type="domain" description="Nudix hydrolase" evidence="4">
    <location>
        <begin position="72"/>
        <end position="251"/>
    </location>
</feature>
<dbReference type="InterPro" id="IPR025109">
    <property type="entry name" value="DUF4031"/>
</dbReference>
<evidence type="ECO:0000256" key="1">
    <source>
        <dbReference type="ARBA" id="ARBA00001946"/>
    </source>
</evidence>
<dbReference type="CDD" id="cd02883">
    <property type="entry name" value="NUDIX_Hydrolase"/>
    <property type="match status" value="1"/>
</dbReference>
<dbReference type="OrthoDB" id="9808993at2"/>
<evidence type="ECO:0000313" key="6">
    <source>
        <dbReference type="Proteomes" id="UP000035763"/>
    </source>
</evidence>
<dbReference type="GO" id="GO:0016787">
    <property type="term" value="F:hydrolase activity"/>
    <property type="evidence" value="ECO:0007669"/>
    <property type="project" value="UniProtKB-KW"/>
</dbReference>
<name>W6K4W1_9MICO</name>
<dbReference type="Pfam" id="PF13223">
    <property type="entry name" value="DUF4031"/>
    <property type="match status" value="1"/>
</dbReference>
<keyword evidence="2 5" id="KW-0378">Hydrolase</keyword>
<dbReference type="AlphaFoldDB" id="W6K4W1"/>
<keyword evidence="3" id="KW-0460">Magnesium</keyword>
<dbReference type="Pfam" id="PF00293">
    <property type="entry name" value="NUDIX"/>
    <property type="match status" value="1"/>
</dbReference>
<sequence length="254" mass="28790">MTLWIDPPRWPAHGRLWSHLISDASLEELHEFAAAQGIPRRGFEGDHYDVPQERYAAIVAAGAREASGPDLLRHLQASGLRLRKRKGEKGIARIHGVVFPDGSRADVDLVRSSHEPPDHSVFAATVYVCDAEGSWLVVWSPRRQEWSAPGGWREQGESPIETAVRETLEETEIRLRPDDLSMVAYERFYPLDDAPWAVPAGRFLTVYRTQLTVIRPEILAAQDEPARWVTTKEFMELARTAWWLPIAQAIANRE</sequence>
<keyword evidence="6" id="KW-1185">Reference proteome</keyword>
<comment type="caution">
    <text evidence="5">The sequence shown here is derived from an EMBL/GenBank/DDBJ whole genome shotgun (WGS) entry which is preliminary data.</text>
</comment>
<evidence type="ECO:0000256" key="2">
    <source>
        <dbReference type="ARBA" id="ARBA00022801"/>
    </source>
</evidence>
<dbReference type="SUPFAM" id="SSF55811">
    <property type="entry name" value="Nudix"/>
    <property type="match status" value="1"/>
</dbReference>
<organism evidence="5 6">
    <name type="scientific">Nostocoides australiense Ben110</name>
    <dbReference type="NCBI Taxonomy" id="1193182"/>
    <lineage>
        <taxon>Bacteria</taxon>
        <taxon>Bacillati</taxon>
        <taxon>Actinomycetota</taxon>
        <taxon>Actinomycetes</taxon>
        <taxon>Micrococcales</taxon>
        <taxon>Intrasporangiaceae</taxon>
        <taxon>Nostocoides</taxon>
    </lineage>
</organism>
<dbReference type="PROSITE" id="PS51462">
    <property type="entry name" value="NUDIX"/>
    <property type="match status" value="1"/>
</dbReference>
<dbReference type="RefSeq" id="WP_048693473.1">
    <property type="nucleotide sequence ID" value="NZ_HG764815.1"/>
</dbReference>
<dbReference type="PANTHER" id="PTHR43046">
    <property type="entry name" value="GDP-MANNOSE MANNOSYL HYDROLASE"/>
    <property type="match status" value="1"/>
</dbReference>
<dbReference type="Gene3D" id="3.90.79.10">
    <property type="entry name" value="Nucleoside Triphosphate Pyrophosphohydrolase"/>
    <property type="match status" value="1"/>
</dbReference>
<proteinExistence type="predicted"/>
<reference evidence="5 6" key="1">
    <citation type="journal article" date="2013" name="ISME J.">
        <title>A metabolic model for members of the genus Tetrasphaera involved in enhanced biological phosphorus removal.</title>
        <authorList>
            <person name="Kristiansen R."/>
            <person name="Nguyen H.T.T."/>
            <person name="Saunders A.M."/>
            <person name="Nielsen J.L."/>
            <person name="Wimmer R."/>
            <person name="Le V.Q."/>
            <person name="McIlroy S.J."/>
            <person name="Petrovski S."/>
            <person name="Seviour R.J."/>
            <person name="Calteau A."/>
            <person name="Nielsen K.L."/>
            <person name="Nielsen P.H."/>
        </authorList>
    </citation>
    <scope>NUCLEOTIDE SEQUENCE [LARGE SCALE GENOMIC DNA]</scope>
    <source>
        <strain evidence="5 6">Ben110</strain>
    </source>
</reference>
<comment type="cofactor">
    <cofactor evidence="1">
        <name>Mg(2+)</name>
        <dbReference type="ChEBI" id="CHEBI:18420"/>
    </cofactor>
</comment>
<accession>W6K4W1</accession>
<protein>
    <submittedName>
        <fullName evidence="5">NUDIX hydrolase</fullName>
    </submittedName>
</protein>
<dbReference type="PANTHER" id="PTHR43046:SF12">
    <property type="entry name" value="GDP-MANNOSE MANNOSYL HYDROLASE"/>
    <property type="match status" value="1"/>
</dbReference>
<dbReference type="STRING" id="1193182.BN11_90019"/>
<evidence type="ECO:0000313" key="5">
    <source>
        <dbReference type="EMBL" id="CCH75704.1"/>
    </source>
</evidence>
<gene>
    <name evidence="5" type="ORF">BN11_90019</name>
</gene>
<dbReference type="InterPro" id="IPR000086">
    <property type="entry name" value="NUDIX_hydrolase_dom"/>
</dbReference>
<dbReference type="EMBL" id="CAJA01000518">
    <property type="protein sequence ID" value="CCH75704.1"/>
    <property type="molecule type" value="Genomic_DNA"/>
</dbReference>
<evidence type="ECO:0000259" key="4">
    <source>
        <dbReference type="PROSITE" id="PS51462"/>
    </source>
</evidence>
<dbReference type="Proteomes" id="UP000035763">
    <property type="component" value="Unassembled WGS sequence"/>
</dbReference>